<dbReference type="Gene3D" id="2.40.70.10">
    <property type="entry name" value="Acid Proteases"/>
    <property type="match status" value="2"/>
</dbReference>
<keyword evidence="4" id="KW-1185">Reference proteome</keyword>
<evidence type="ECO:0000256" key="1">
    <source>
        <dbReference type="SAM" id="MobiDB-lite"/>
    </source>
</evidence>
<feature type="domain" description="PDZ" evidence="2">
    <location>
        <begin position="437"/>
        <end position="511"/>
    </location>
</feature>
<dbReference type="InterPro" id="IPR001478">
    <property type="entry name" value="PDZ"/>
</dbReference>
<protein>
    <recommendedName>
        <fullName evidence="2">PDZ domain-containing protein</fullName>
    </recommendedName>
</protein>
<dbReference type="InterPro" id="IPR036034">
    <property type="entry name" value="PDZ_sf"/>
</dbReference>
<dbReference type="EMBL" id="AP018694">
    <property type="protein sequence ID" value="BBE18204.1"/>
    <property type="molecule type" value="Genomic_DNA"/>
</dbReference>
<dbReference type="Pfam" id="PF13180">
    <property type="entry name" value="PDZ_2"/>
    <property type="match status" value="1"/>
</dbReference>
<sequence>MFISLPVQSFSQKQNTKTPKQSTIQNKAQELKKDQKADVLDQNISIYAENESLSNVIERICSYLHLDYSYNSSLIEGKNISLNMSNKPIKYVLGQLMKDSKLLFEIQDNLLVVRDHDQMDKNLDYDKKIRNYTDQAGFVFDNPKKKSITFNFKSSNNLIIIPVAINNSDTLNFILDTGVRYPIITELPFVNKLNLNYLQPISVKGLGEGEQLTAYRSGNNTINLDGLVAYNQEIHMVINENFQISHILGMPVHGLIGFNLFKDYVVKIDYSEHKITLIKPEYFDYKERERDIVLPLSFEQGKPFVTTSIVTDKNDEVPVKLLVDTGASDAIWLSTNSDNRIALPENHIETFLGRGLSGDLYGKKGRIGAIWVGPLVLYEPIVAFPDNDLVDQLIGKNDRNGTLGAEILRRFYITMDYPGKRLILRPNGDLKDDFNYNMSGLEVTNPMPGLPIFLVSNIRKNSPAYYAGILENDQIISLNNTNNKSLTLNDINLLFQSQQDRRIKMTVLRNGEQVKAEFFLKKMF</sequence>
<evidence type="ECO:0000313" key="3">
    <source>
        <dbReference type="EMBL" id="BBE18204.1"/>
    </source>
</evidence>
<dbReference type="SUPFAM" id="SSF50156">
    <property type="entry name" value="PDZ domain-like"/>
    <property type="match status" value="1"/>
</dbReference>
<name>A0A5K7SA89_9BACT</name>
<dbReference type="Proteomes" id="UP001193389">
    <property type="component" value="Chromosome"/>
</dbReference>
<dbReference type="KEGG" id="anf:AQPE_2365"/>
<accession>A0A5K7SA89</accession>
<feature type="region of interest" description="Disordered" evidence="1">
    <location>
        <begin position="1"/>
        <end position="23"/>
    </location>
</feature>
<evidence type="ECO:0000259" key="2">
    <source>
        <dbReference type="SMART" id="SM00228"/>
    </source>
</evidence>
<organism evidence="3 4">
    <name type="scientific">Aquipluma nitroreducens</name>
    <dbReference type="NCBI Taxonomy" id="2010828"/>
    <lineage>
        <taxon>Bacteria</taxon>
        <taxon>Pseudomonadati</taxon>
        <taxon>Bacteroidota</taxon>
        <taxon>Bacteroidia</taxon>
        <taxon>Marinilabiliales</taxon>
        <taxon>Prolixibacteraceae</taxon>
        <taxon>Aquipluma</taxon>
    </lineage>
</organism>
<dbReference type="CDD" id="cd00136">
    <property type="entry name" value="PDZ_canonical"/>
    <property type="match status" value="1"/>
</dbReference>
<dbReference type="Gene3D" id="2.30.42.10">
    <property type="match status" value="1"/>
</dbReference>
<evidence type="ECO:0000313" key="4">
    <source>
        <dbReference type="Proteomes" id="UP001193389"/>
    </source>
</evidence>
<dbReference type="AlphaFoldDB" id="A0A5K7SA89"/>
<proteinExistence type="predicted"/>
<reference evidence="3" key="1">
    <citation type="journal article" date="2020" name="Int. J. Syst. Evol. Microbiol.">
        <title>Aquipluma nitroreducens gen. nov. sp. nov., a novel facultatively anaerobic bacterium isolated from a freshwater lake.</title>
        <authorList>
            <person name="Watanabe M."/>
            <person name="Kojima H."/>
            <person name="Fukui M."/>
        </authorList>
    </citation>
    <scope>NUCLEOTIDE SEQUENCE</scope>
    <source>
        <strain evidence="3">MeG22</strain>
    </source>
</reference>
<gene>
    <name evidence="3" type="ORF">AQPE_2365</name>
</gene>
<dbReference type="SMART" id="SM00228">
    <property type="entry name" value="PDZ"/>
    <property type="match status" value="1"/>
</dbReference>
<dbReference type="InterPro" id="IPR021109">
    <property type="entry name" value="Peptidase_aspartic_dom_sf"/>
</dbReference>
<dbReference type="Pfam" id="PF13650">
    <property type="entry name" value="Asp_protease_2"/>
    <property type="match status" value="2"/>
</dbReference>